<dbReference type="AlphaFoldDB" id="A0A2K1ICW9"/>
<evidence type="ECO:0000313" key="3">
    <source>
        <dbReference type="EnsemblPlants" id="PAC:32918335.CDS.1"/>
    </source>
</evidence>
<dbReference type="Gramene" id="Pp3c26_13620V3.2">
    <property type="protein sequence ID" value="PAC:32918336.CDS.1"/>
    <property type="gene ID" value="Pp3c26_13620"/>
</dbReference>
<dbReference type="EnsemblPlants" id="Pp3c26_13620V3.1">
    <property type="protein sequence ID" value="PAC:32918335.CDS.1"/>
    <property type="gene ID" value="Pp3c26_13620"/>
</dbReference>
<organism evidence="2">
    <name type="scientific">Physcomitrium patens</name>
    <name type="common">Spreading-leaved earth moss</name>
    <name type="synonym">Physcomitrella patens</name>
    <dbReference type="NCBI Taxonomy" id="3218"/>
    <lineage>
        <taxon>Eukaryota</taxon>
        <taxon>Viridiplantae</taxon>
        <taxon>Streptophyta</taxon>
        <taxon>Embryophyta</taxon>
        <taxon>Bryophyta</taxon>
        <taxon>Bryophytina</taxon>
        <taxon>Bryopsida</taxon>
        <taxon>Funariidae</taxon>
        <taxon>Funariales</taxon>
        <taxon>Funariaceae</taxon>
        <taxon>Physcomitrium</taxon>
    </lineage>
</organism>
<dbReference type="PaxDb" id="3218-PP1S6_417V6.1"/>
<dbReference type="EnsemblPlants" id="Pp3c26_13620V3.2">
    <property type="protein sequence ID" value="PAC:32918336.CDS.1"/>
    <property type="gene ID" value="Pp3c26_13620"/>
</dbReference>
<evidence type="ECO:0000313" key="2">
    <source>
        <dbReference type="EMBL" id="PNR27130.1"/>
    </source>
</evidence>
<evidence type="ECO:0000256" key="1">
    <source>
        <dbReference type="SAM" id="SignalP"/>
    </source>
</evidence>
<gene>
    <name evidence="2" type="ORF">PHYPA_030611</name>
</gene>
<reference evidence="2 4" key="2">
    <citation type="journal article" date="2018" name="Plant J.">
        <title>The Physcomitrella patens chromosome-scale assembly reveals moss genome structure and evolution.</title>
        <authorList>
            <person name="Lang D."/>
            <person name="Ullrich K.K."/>
            <person name="Murat F."/>
            <person name="Fuchs J."/>
            <person name="Jenkins J."/>
            <person name="Haas F.B."/>
            <person name="Piednoel M."/>
            <person name="Gundlach H."/>
            <person name="Van Bel M."/>
            <person name="Meyberg R."/>
            <person name="Vives C."/>
            <person name="Morata J."/>
            <person name="Symeonidi A."/>
            <person name="Hiss M."/>
            <person name="Muchero W."/>
            <person name="Kamisugi Y."/>
            <person name="Saleh O."/>
            <person name="Blanc G."/>
            <person name="Decker E.L."/>
            <person name="van Gessel N."/>
            <person name="Grimwood J."/>
            <person name="Hayes R.D."/>
            <person name="Graham S.W."/>
            <person name="Gunter L.E."/>
            <person name="McDaniel S.F."/>
            <person name="Hoernstein S.N.W."/>
            <person name="Larsson A."/>
            <person name="Li F.W."/>
            <person name="Perroud P.F."/>
            <person name="Phillips J."/>
            <person name="Ranjan P."/>
            <person name="Rokshar D.S."/>
            <person name="Rothfels C.J."/>
            <person name="Schneider L."/>
            <person name="Shu S."/>
            <person name="Stevenson D.W."/>
            <person name="Thummler F."/>
            <person name="Tillich M."/>
            <person name="Villarreal Aguilar J.C."/>
            <person name="Widiez T."/>
            <person name="Wong G.K."/>
            <person name="Wymore A."/>
            <person name="Zhang Y."/>
            <person name="Zimmer A.D."/>
            <person name="Quatrano R.S."/>
            <person name="Mayer K.F.X."/>
            <person name="Goodstein D."/>
            <person name="Casacuberta J.M."/>
            <person name="Vandepoele K."/>
            <person name="Reski R."/>
            <person name="Cuming A.C."/>
            <person name="Tuskan G.A."/>
            <person name="Maumus F."/>
            <person name="Salse J."/>
            <person name="Schmutz J."/>
            <person name="Rensing S.A."/>
        </authorList>
    </citation>
    <scope>NUCLEOTIDE SEQUENCE [LARGE SCALE GENOMIC DNA]</scope>
    <source>
        <strain evidence="3 4">cv. Gransden 2004</strain>
    </source>
</reference>
<evidence type="ECO:0008006" key="5">
    <source>
        <dbReference type="Google" id="ProtNLM"/>
    </source>
</evidence>
<protein>
    <recommendedName>
        <fullName evidence="5">Secreted protein</fullName>
    </recommendedName>
</protein>
<proteinExistence type="predicted"/>
<reference evidence="2 4" key="1">
    <citation type="journal article" date="2008" name="Science">
        <title>The Physcomitrella genome reveals evolutionary insights into the conquest of land by plants.</title>
        <authorList>
            <person name="Rensing S."/>
            <person name="Lang D."/>
            <person name="Zimmer A."/>
            <person name="Terry A."/>
            <person name="Salamov A."/>
            <person name="Shapiro H."/>
            <person name="Nishiyama T."/>
            <person name="Perroud P.-F."/>
            <person name="Lindquist E."/>
            <person name="Kamisugi Y."/>
            <person name="Tanahashi T."/>
            <person name="Sakakibara K."/>
            <person name="Fujita T."/>
            <person name="Oishi K."/>
            <person name="Shin-I T."/>
            <person name="Kuroki Y."/>
            <person name="Toyoda A."/>
            <person name="Suzuki Y."/>
            <person name="Hashimoto A."/>
            <person name="Yamaguchi K."/>
            <person name="Sugano A."/>
            <person name="Kohara Y."/>
            <person name="Fujiyama A."/>
            <person name="Anterola A."/>
            <person name="Aoki S."/>
            <person name="Ashton N."/>
            <person name="Barbazuk W.B."/>
            <person name="Barker E."/>
            <person name="Bennetzen J."/>
            <person name="Bezanilla M."/>
            <person name="Blankenship R."/>
            <person name="Cho S.H."/>
            <person name="Dutcher S."/>
            <person name="Estelle M."/>
            <person name="Fawcett J.A."/>
            <person name="Gundlach H."/>
            <person name="Hanada K."/>
            <person name="Heyl A."/>
            <person name="Hicks K.A."/>
            <person name="Hugh J."/>
            <person name="Lohr M."/>
            <person name="Mayer K."/>
            <person name="Melkozernov A."/>
            <person name="Murata T."/>
            <person name="Nelson D."/>
            <person name="Pils B."/>
            <person name="Prigge M."/>
            <person name="Reiss B."/>
            <person name="Renner T."/>
            <person name="Rombauts S."/>
            <person name="Rushton P."/>
            <person name="Sanderfoot A."/>
            <person name="Schween G."/>
            <person name="Shiu S.-H."/>
            <person name="Stueber K."/>
            <person name="Theodoulou F.L."/>
            <person name="Tu H."/>
            <person name="Van de Peer Y."/>
            <person name="Verrier P.J."/>
            <person name="Waters E."/>
            <person name="Wood A."/>
            <person name="Yang L."/>
            <person name="Cove D."/>
            <person name="Cuming A."/>
            <person name="Hasebe M."/>
            <person name="Lucas S."/>
            <person name="Mishler D.B."/>
            <person name="Reski R."/>
            <person name="Grigoriev I."/>
            <person name="Quatrano R.S."/>
            <person name="Boore J.L."/>
        </authorList>
    </citation>
    <scope>NUCLEOTIDE SEQUENCE [LARGE SCALE GENOMIC DNA]</scope>
    <source>
        <strain evidence="3 4">cv. Gransden 2004</strain>
    </source>
</reference>
<feature type="chain" id="PRO_5036318863" description="Secreted protein" evidence="1">
    <location>
        <begin position="24"/>
        <end position="81"/>
    </location>
</feature>
<dbReference type="InParanoid" id="A0A2K1ICW9"/>
<reference evidence="3" key="3">
    <citation type="submission" date="2020-12" db="UniProtKB">
        <authorList>
            <consortium name="EnsemblPlants"/>
        </authorList>
    </citation>
    <scope>IDENTIFICATION</scope>
</reference>
<dbReference type="EMBL" id="ABEU02000026">
    <property type="protein sequence ID" value="PNR27130.1"/>
    <property type="molecule type" value="Genomic_DNA"/>
</dbReference>
<keyword evidence="4" id="KW-1185">Reference proteome</keyword>
<dbReference type="Proteomes" id="UP000006727">
    <property type="component" value="Chromosome 26"/>
</dbReference>
<feature type="signal peptide" evidence="1">
    <location>
        <begin position="1"/>
        <end position="23"/>
    </location>
</feature>
<sequence length="81" mass="9186">MLVCVRHLRSLVVLLFMQGLENSTMNWHAANLSISLMVRRQREVCEKTKKRAKIGLGFPPQGIGDSSNMGILHPLDEYVHL</sequence>
<evidence type="ECO:0000313" key="4">
    <source>
        <dbReference type="Proteomes" id="UP000006727"/>
    </source>
</evidence>
<keyword evidence="1" id="KW-0732">Signal</keyword>
<dbReference type="Gramene" id="Pp3c26_13620V3.1">
    <property type="protein sequence ID" value="PAC:32918335.CDS.1"/>
    <property type="gene ID" value="Pp3c26_13620"/>
</dbReference>
<accession>A0A2K1ICW9</accession>
<name>A0A2K1ICW9_PHYPA</name>